<evidence type="ECO:0000313" key="3">
    <source>
        <dbReference type="Proteomes" id="UP001595843"/>
    </source>
</evidence>
<proteinExistence type="predicted"/>
<feature type="domain" description="Phosphotyrosine protein phosphatase I" evidence="1">
    <location>
        <begin position="2"/>
        <end position="205"/>
    </location>
</feature>
<dbReference type="Proteomes" id="UP001595843">
    <property type="component" value="Unassembled WGS sequence"/>
</dbReference>
<organism evidence="2 3">
    <name type="scientific">Salinithrix halophila</name>
    <dbReference type="NCBI Taxonomy" id="1485204"/>
    <lineage>
        <taxon>Bacteria</taxon>
        <taxon>Bacillati</taxon>
        <taxon>Bacillota</taxon>
        <taxon>Bacilli</taxon>
        <taxon>Bacillales</taxon>
        <taxon>Thermoactinomycetaceae</taxon>
        <taxon>Salinithrix</taxon>
    </lineage>
</organism>
<dbReference type="PANTHER" id="PTHR11717">
    <property type="entry name" value="LOW MOLECULAR WEIGHT PROTEIN TYROSINE PHOSPHATASE"/>
    <property type="match status" value="1"/>
</dbReference>
<dbReference type="EMBL" id="JBHSAP010000015">
    <property type="protein sequence ID" value="MFC4077353.1"/>
    <property type="molecule type" value="Genomic_DNA"/>
</dbReference>
<sequence>MKRVLFVCTGNTCRSPMAEAMFRKIAQEAGLGVEVRSAGVSALPGVSASDHAVRVMRDREIDHSSHRSQQVTKELVEWADVIITMTAAHQYSLARAFPEAVDKAYTLKGLAQEELGERLAELDRMGAELEMNRAILKKTEKERDEEGRKPLKAEMDRLEMEYRSLRQEVEKQAFGDVMDPFGGDEAEYRRCAGEMEEALRRIVGKWVEKTGR</sequence>
<name>A0ABV8JEI3_9BACL</name>
<dbReference type="SUPFAM" id="SSF52788">
    <property type="entry name" value="Phosphotyrosine protein phosphatases I"/>
    <property type="match status" value="1"/>
</dbReference>
<dbReference type="RefSeq" id="WP_380705172.1">
    <property type="nucleotide sequence ID" value="NZ_JBHSAP010000015.1"/>
</dbReference>
<dbReference type="InterPro" id="IPR023485">
    <property type="entry name" value="Ptyr_pPase"/>
</dbReference>
<evidence type="ECO:0000313" key="2">
    <source>
        <dbReference type="EMBL" id="MFC4077353.1"/>
    </source>
</evidence>
<gene>
    <name evidence="2" type="ORF">ACFOUO_11135</name>
</gene>
<dbReference type="PANTHER" id="PTHR11717:SF31">
    <property type="entry name" value="LOW MOLECULAR WEIGHT PROTEIN-TYROSINE-PHOSPHATASE ETP-RELATED"/>
    <property type="match status" value="1"/>
</dbReference>
<dbReference type="InterPro" id="IPR050438">
    <property type="entry name" value="LMW_PTPase"/>
</dbReference>
<evidence type="ECO:0000259" key="1">
    <source>
        <dbReference type="SMART" id="SM00226"/>
    </source>
</evidence>
<keyword evidence="3" id="KW-1185">Reference proteome</keyword>
<reference evidence="3" key="1">
    <citation type="journal article" date="2019" name="Int. J. Syst. Evol. Microbiol.">
        <title>The Global Catalogue of Microorganisms (GCM) 10K type strain sequencing project: providing services to taxonomists for standard genome sequencing and annotation.</title>
        <authorList>
            <consortium name="The Broad Institute Genomics Platform"/>
            <consortium name="The Broad Institute Genome Sequencing Center for Infectious Disease"/>
            <person name="Wu L."/>
            <person name="Ma J."/>
        </authorList>
    </citation>
    <scope>NUCLEOTIDE SEQUENCE [LARGE SCALE GENOMIC DNA]</scope>
    <source>
        <strain evidence="3">IBRC-M 10813</strain>
    </source>
</reference>
<dbReference type="Gene3D" id="3.40.50.2300">
    <property type="match status" value="1"/>
</dbReference>
<accession>A0ABV8JEI3</accession>
<dbReference type="CDD" id="cd16344">
    <property type="entry name" value="LMWPAP"/>
    <property type="match status" value="1"/>
</dbReference>
<dbReference type="InterPro" id="IPR036196">
    <property type="entry name" value="Ptyr_pPase_sf"/>
</dbReference>
<protein>
    <submittedName>
        <fullName evidence="2">Low molecular weight protein arginine phosphatase</fullName>
    </submittedName>
</protein>
<dbReference type="Pfam" id="PF01451">
    <property type="entry name" value="LMWPc"/>
    <property type="match status" value="1"/>
</dbReference>
<dbReference type="SMART" id="SM00226">
    <property type="entry name" value="LMWPc"/>
    <property type="match status" value="1"/>
</dbReference>
<comment type="caution">
    <text evidence="2">The sequence shown here is derived from an EMBL/GenBank/DDBJ whole genome shotgun (WGS) entry which is preliminary data.</text>
</comment>